<dbReference type="Proteomes" id="UP000050164">
    <property type="component" value="Unassembled WGS sequence"/>
</dbReference>
<dbReference type="EMBL" id="CNFT01001059">
    <property type="protein sequence ID" value="CKS79024.1"/>
    <property type="molecule type" value="Genomic_DNA"/>
</dbReference>
<sequence>MHAQRPAHPTDREEHVDEFGMLAQQFGKLVDDDEQDRQAGKLRTRLACPLICRDTDQVACHPQQLLPAAHLAGQCVLHPCDQRCFLGKVGDDRGYMWGSREVEKCCTTLEVDQKEVEDFGRIACHHPQRDGTQQLRFA</sequence>
<evidence type="ECO:0000313" key="2">
    <source>
        <dbReference type="Proteomes" id="UP000050164"/>
    </source>
</evidence>
<name>A0A655AC10_MYCTX</name>
<accession>A0A655AC10</accession>
<protein>
    <submittedName>
        <fullName evidence="1">Uncharacterized protein</fullName>
    </submittedName>
</protein>
<evidence type="ECO:0000313" key="1">
    <source>
        <dbReference type="EMBL" id="CKS79024.1"/>
    </source>
</evidence>
<organism evidence="1 2">
    <name type="scientific">Mycobacterium tuberculosis</name>
    <dbReference type="NCBI Taxonomy" id="1773"/>
    <lineage>
        <taxon>Bacteria</taxon>
        <taxon>Bacillati</taxon>
        <taxon>Actinomycetota</taxon>
        <taxon>Actinomycetes</taxon>
        <taxon>Mycobacteriales</taxon>
        <taxon>Mycobacteriaceae</taxon>
        <taxon>Mycobacterium</taxon>
        <taxon>Mycobacterium tuberculosis complex</taxon>
    </lineage>
</organism>
<dbReference type="AlphaFoldDB" id="A0A655AC10"/>
<gene>
    <name evidence="1" type="ORF">ERS027659_03570</name>
</gene>
<proteinExistence type="predicted"/>
<reference evidence="1 2" key="1">
    <citation type="submission" date="2015-03" db="EMBL/GenBank/DDBJ databases">
        <authorList>
            <consortium name="Pathogen Informatics"/>
        </authorList>
    </citation>
    <scope>NUCLEOTIDE SEQUENCE [LARGE SCALE GENOMIC DNA]</scope>
    <source>
        <strain evidence="1 2">Bir 185</strain>
    </source>
</reference>